<evidence type="ECO:0000256" key="3">
    <source>
        <dbReference type="ARBA" id="ARBA00038502"/>
    </source>
</evidence>
<protein>
    <submittedName>
        <fullName evidence="5">30S ribosomal protein S5 alanine N-acetyltransferase</fullName>
    </submittedName>
</protein>
<sequence>MLGLVRARRRFRLETERMVLRLPEHGDYRQWASLREASAGFLTKWEPTWSPDHLTRRSFSARVQWAARLQAQGTGLPVFLTRRSDGLLLGAITLENIRGGPAQVGTIGYWIGQPFARQGYMREAIHGLVSYAFTTLDLSRIEAACLPENVASRSVLEKSGFKYEGIAQSYLQINGRWRNHVLYANLRSDRRGRTNVG</sequence>
<keyword evidence="5" id="KW-0689">Ribosomal protein</keyword>
<dbReference type="InterPro" id="IPR000182">
    <property type="entry name" value="GNAT_dom"/>
</dbReference>
<evidence type="ECO:0000313" key="5">
    <source>
        <dbReference type="EMBL" id="PVH28979.1"/>
    </source>
</evidence>
<dbReference type="RefSeq" id="WP_116557974.1">
    <property type="nucleotide sequence ID" value="NZ_QDKM01000003.1"/>
</dbReference>
<keyword evidence="1 5" id="KW-0808">Transferase</keyword>
<keyword evidence="6" id="KW-1185">Reference proteome</keyword>
<dbReference type="PROSITE" id="PS51186">
    <property type="entry name" value="GNAT"/>
    <property type="match status" value="1"/>
</dbReference>
<evidence type="ECO:0000313" key="6">
    <source>
        <dbReference type="Proteomes" id="UP000245911"/>
    </source>
</evidence>
<evidence type="ECO:0000259" key="4">
    <source>
        <dbReference type="PROSITE" id="PS51186"/>
    </source>
</evidence>
<reference evidence="5 6" key="1">
    <citation type="submission" date="2018-04" db="EMBL/GenBank/DDBJ databases">
        <title>Pararhodobacter oceanense sp. nov., isolated from marine intertidal sediment.</title>
        <authorList>
            <person name="Wang X.-L."/>
            <person name="Du Z.-J."/>
        </authorList>
    </citation>
    <scope>NUCLEOTIDE SEQUENCE [LARGE SCALE GENOMIC DNA]</scope>
    <source>
        <strain evidence="5 6">AM505</strain>
    </source>
</reference>
<dbReference type="SUPFAM" id="SSF55729">
    <property type="entry name" value="Acyl-CoA N-acyltransferases (Nat)"/>
    <property type="match status" value="1"/>
</dbReference>
<dbReference type="Gene3D" id="3.40.630.30">
    <property type="match status" value="1"/>
</dbReference>
<dbReference type="Pfam" id="PF13302">
    <property type="entry name" value="Acetyltransf_3"/>
    <property type="match status" value="1"/>
</dbReference>
<dbReference type="GO" id="GO:0005737">
    <property type="term" value="C:cytoplasm"/>
    <property type="evidence" value="ECO:0007669"/>
    <property type="project" value="TreeGrafter"/>
</dbReference>
<evidence type="ECO:0000256" key="2">
    <source>
        <dbReference type="ARBA" id="ARBA00023315"/>
    </source>
</evidence>
<organism evidence="5 6">
    <name type="scientific">Pararhodobacter oceanensis</name>
    <dbReference type="NCBI Taxonomy" id="2172121"/>
    <lineage>
        <taxon>Bacteria</taxon>
        <taxon>Pseudomonadati</taxon>
        <taxon>Pseudomonadota</taxon>
        <taxon>Alphaproteobacteria</taxon>
        <taxon>Rhodobacterales</taxon>
        <taxon>Paracoccaceae</taxon>
        <taxon>Pararhodobacter</taxon>
    </lineage>
</organism>
<dbReference type="PANTHER" id="PTHR43792:SF8">
    <property type="entry name" value="[RIBOSOMAL PROTEIN US5]-ALANINE N-ACETYLTRANSFERASE"/>
    <property type="match status" value="1"/>
</dbReference>
<accession>A0A2T8HU51</accession>
<gene>
    <name evidence="5" type="ORF">DDE20_08050</name>
</gene>
<evidence type="ECO:0000256" key="1">
    <source>
        <dbReference type="ARBA" id="ARBA00022679"/>
    </source>
</evidence>
<keyword evidence="5" id="KW-0687">Ribonucleoprotein</keyword>
<name>A0A2T8HU51_9RHOB</name>
<dbReference type="OrthoDB" id="9801669at2"/>
<dbReference type="GO" id="GO:0008999">
    <property type="term" value="F:protein-N-terminal-alanine acetyltransferase activity"/>
    <property type="evidence" value="ECO:0007669"/>
    <property type="project" value="TreeGrafter"/>
</dbReference>
<dbReference type="Proteomes" id="UP000245911">
    <property type="component" value="Unassembled WGS sequence"/>
</dbReference>
<comment type="similarity">
    <text evidence="3">Belongs to the acetyltransferase family. RimJ subfamily.</text>
</comment>
<comment type="caution">
    <text evidence="5">The sequence shown here is derived from an EMBL/GenBank/DDBJ whole genome shotgun (WGS) entry which is preliminary data.</text>
</comment>
<feature type="domain" description="N-acetyltransferase" evidence="4">
    <location>
        <begin position="18"/>
        <end position="188"/>
    </location>
</feature>
<dbReference type="GO" id="GO:0005840">
    <property type="term" value="C:ribosome"/>
    <property type="evidence" value="ECO:0007669"/>
    <property type="project" value="UniProtKB-KW"/>
</dbReference>
<dbReference type="InterPro" id="IPR051531">
    <property type="entry name" value="N-acetyltransferase"/>
</dbReference>
<keyword evidence="2" id="KW-0012">Acyltransferase</keyword>
<proteinExistence type="inferred from homology"/>
<dbReference type="InterPro" id="IPR016181">
    <property type="entry name" value="Acyl_CoA_acyltransferase"/>
</dbReference>
<dbReference type="PANTHER" id="PTHR43792">
    <property type="entry name" value="GNAT FAMILY, PUTATIVE (AFU_ORTHOLOGUE AFUA_3G00765)-RELATED-RELATED"/>
    <property type="match status" value="1"/>
</dbReference>
<dbReference type="EMBL" id="QDKM01000003">
    <property type="protein sequence ID" value="PVH28979.1"/>
    <property type="molecule type" value="Genomic_DNA"/>
</dbReference>
<dbReference type="AlphaFoldDB" id="A0A2T8HU51"/>